<dbReference type="FunFam" id="3.40.50.150:FF:000009">
    <property type="entry name" value="23S rRNA (Uracil(1939)-C(5))-methyltransferase RlmD"/>
    <property type="match status" value="1"/>
</dbReference>
<dbReference type="Gene3D" id="2.40.50.1070">
    <property type="match status" value="1"/>
</dbReference>
<proteinExistence type="inferred from homology"/>
<evidence type="ECO:0000256" key="5">
    <source>
        <dbReference type="PROSITE-ProRule" id="PRU10015"/>
    </source>
</evidence>
<dbReference type="PANTHER" id="PTHR11061">
    <property type="entry name" value="RNA M5U METHYLTRANSFERASE"/>
    <property type="match status" value="1"/>
</dbReference>
<dbReference type="PATRIC" id="fig|1286171.3.peg.682"/>
<dbReference type="STRING" id="1286171.EAL2_c07360"/>
<sequence length="451" mass="50226">MKRKDIVELKIEGMEFGGRSYAISEDRKVELKGGITGQRVSARVKKARKNKAEASILGVIEKSPLETAPTCPHFGDCGGCMYLSLPYSKQARLKEEMVYSLFEEAGISGFEALPIESSPSEYAYRNKMEYTFGDNEKDGPTMLGMHKKGRSFDIVTVDKCMIVSEDFNKILSATLEYFKSLGIPHYNKKSHEGYLRHFIIRKGENTGELMINLVTSSQMELDLSGYVELLLSLELESSIVSILNTVNDNLADAVKCEELKVLHGRDHIFEEILGLRFKISPFSFFQTNTKGAEKLYSIAREFAGESKGRTIFDLYSGTGTIGQILSKEAAKVIGIELVEEAVDAANENARLNEITNCNFIAGDVGEKVRELEEKPDIIVIDPPRMGATQKAIADIITFGARDIVYISCNPKTLAENIQQLQSAGYKLEKVMPVDMFPHTPHCEVVTLLVKE</sequence>
<feature type="active site" evidence="5">
    <location>
        <position position="408"/>
    </location>
</feature>
<dbReference type="SUPFAM" id="SSF53335">
    <property type="entry name" value="S-adenosyl-L-methionine-dependent methyltransferases"/>
    <property type="match status" value="1"/>
</dbReference>
<feature type="binding site" evidence="4">
    <location>
        <position position="315"/>
    </location>
    <ligand>
        <name>S-adenosyl-L-methionine</name>
        <dbReference type="ChEBI" id="CHEBI:59789"/>
    </ligand>
</feature>
<dbReference type="AlphaFoldDB" id="W8TIK0"/>
<protein>
    <submittedName>
        <fullName evidence="6">Putative RNA methyltransferase</fullName>
        <ecNumber evidence="6">2.1.1.-</ecNumber>
    </submittedName>
</protein>
<evidence type="ECO:0000313" key="7">
    <source>
        <dbReference type="Proteomes" id="UP000019591"/>
    </source>
</evidence>
<dbReference type="GO" id="GO:0070041">
    <property type="term" value="F:rRNA (uridine-C5-)-methyltransferase activity"/>
    <property type="evidence" value="ECO:0007669"/>
    <property type="project" value="TreeGrafter"/>
</dbReference>
<dbReference type="PROSITE" id="PS51687">
    <property type="entry name" value="SAM_MT_RNA_M5U"/>
    <property type="match status" value="1"/>
</dbReference>
<evidence type="ECO:0000256" key="4">
    <source>
        <dbReference type="PROSITE-ProRule" id="PRU01024"/>
    </source>
</evidence>
<dbReference type="HOGENOM" id="CLU_014689_7_2_9"/>
<comment type="similarity">
    <text evidence="4">Belongs to the class I-like SAM-binding methyltransferase superfamily. RNA M5U methyltransferase family.</text>
</comment>
<feature type="active site" description="Nucleophile" evidence="4">
    <location>
        <position position="408"/>
    </location>
</feature>
<feature type="binding site" evidence="4">
    <location>
        <position position="336"/>
    </location>
    <ligand>
        <name>S-adenosyl-L-methionine</name>
        <dbReference type="ChEBI" id="CHEBI:59789"/>
    </ligand>
</feature>
<dbReference type="EC" id="2.1.1.-" evidence="6"/>
<keyword evidence="7" id="KW-1185">Reference proteome</keyword>
<dbReference type="InterPro" id="IPR012340">
    <property type="entry name" value="NA-bd_OB-fold"/>
</dbReference>
<dbReference type="GO" id="GO:0070475">
    <property type="term" value="P:rRNA base methylation"/>
    <property type="evidence" value="ECO:0007669"/>
    <property type="project" value="TreeGrafter"/>
</dbReference>
<feature type="binding site" evidence="4">
    <location>
        <position position="381"/>
    </location>
    <ligand>
        <name>S-adenosyl-L-methionine</name>
        <dbReference type="ChEBI" id="CHEBI:59789"/>
    </ligand>
</feature>
<keyword evidence="1 4" id="KW-0489">Methyltransferase</keyword>
<keyword evidence="2 4" id="KW-0808">Transferase</keyword>
<dbReference type="KEGG" id="eac:EAL2_c07360"/>
<dbReference type="PANTHER" id="PTHR11061:SF30">
    <property type="entry name" value="TRNA (URACIL(54)-C(5))-METHYLTRANSFERASE"/>
    <property type="match status" value="1"/>
</dbReference>
<dbReference type="Pfam" id="PF05958">
    <property type="entry name" value="tRNA_U5-meth_tr"/>
    <property type="match status" value="1"/>
</dbReference>
<reference evidence="6 7" key="1">
    <citation type="journal article" date="2014" name="Genome Announc.">
        <title>Complete Genome Sequence of Amino Acid-Utilizing Eubacterium acidaminophilum al-2 (DSM 3953).</title>
        <authorList>
            <person name="Poehlein A."/>
            <person name="Andreesen J.R."/>
            <person name="Daniel R."/>
        </authorList>
    </citation>
    <scope>NUCLEOTIDE SEQUENCE [LARGE SCALE GENOMIC DNA]</scope>
    <source>
        <strain evidence="6 7">DSM 3953</strain>
    </source>
</reference>
<dbReference type="Gene3D" id="2.40.50.140">
    <property type="entry name" value="Nucleic acid-binding proteins"/>
    <property type="match status" value="1"/>
</dbReference>
<evidence type="ECO:0000256" key="2">
    <source>
        <dbReference type="ARBA" id="ARBA00022679"/>
    </source>
</evidence>
<name>W8TIK0_PEPAC</name>
<dbReference type="NCBIfam" id="TIGR00479">
    <property type="entry name" value="rumA"/>
    <property type="match status" value="1"/>
</dbReference>
<keyword evidence="3 4" id="KW-0949">S-adenosyl-L-methionine</keyword>
<dbReference type="Gene3D" id="3.40.50.150">
    <property type="entry name" value="Vaccinia Virus protein VP39"/>
    <property type="match status" value="1"/>
</dbReference>
<evidence type="ECO:0000313" key="6">
    <source>
        <dbReference type="EMBL" id="AHM56037.1"/>
    </source>
</evidence>
<dbReference type="FunFam" id="2.40.50.1070:FF:000003">
    <property type="entry name" value="23S rRNA (Uracil-5-)-methyltransferase RumA"/>
    <property type="match status" value="1"/>
</dbReference>
<dbReference type="OrthoDB" id="9804590at2"/>
<accession>W8TIK0</accession>
<dbReference type="Proteomes" id="UP000019591">
    <property type="component" value="Chromosome"/>
</dbReference>
<dbReference type="PROSITE" id="PS01230">
    <property type="entry name" value="TRMA_1"/>
    <property type="match status" value="1"/>
</dbReference>
<dbReference type="InterPro" id="IPR030390">
    <property type="entry name" value="MeTrfase_TrmA_AS"/>
</dbReference>
<dbReference type="InterPro" id="IPR029063">
    <property type="entry name" value="SAM-dependent_MTases_sf"/>
</dbReference>
<dbReference type="EMBL" id="CP007452">
    <property type="protein sequence ID" value="AHM56037.1"/>
    <property type="molecule type" value="Genomic_DNA"/>
</dbReference>
<organism evidence="6 7">
    <name type="scientific">Peptoclostridium acidaminophilum DSM 3953</name>
    <dbReference type="NCBI Taxonomy" id="1286171"/>
    <lineage>
        <taxon>Bacteria</taxon>
        <taxon>Bacillati</taxon>
        <taxon>Bacillota</taxon>
        <taxon>Clostridia</taxon>
        <taxon>Peptostreptococcales</taxon>
        <taxon>Peptoclostridiaceae</taxon>
        <taxon>Peptoclostridium</taxon>
    </lineage>
</organism>
<dbReference type="RefSeq" id="WP_025435078.1">
    <property type="nucleotide sequence ID" value="NZ_CP007452.1"/>
</dbReference>
<dbReference type="CDD" id="cd02440">
    <property type="entry name" value="AdoMet_MTases"/>
    <property type="match status" value="1"/>
</dbReference>
<dbReference type="eggNOG" id="COG2265">
    <property type="taxonomic scope" value="Bacteria"/>
</dbReference>
<dbReference type="InterPro" id="IPR010280">
    <property type="entry name" value="U5_MeTrfase_fam"/>
</dbReference>
<dbReference type="SUPFAM" id="SSF50249">
    <property type="entry name" value="Nucleic acid-binding proteins"/>
    <property type="match status" value="1"/>
</dbReference>
<evidence type="ECO:0000256" key="3">
    <source>
        <dbReference type="ARBA" id="ARBA00022691"/>
    </source>
</evidence>
<gene>
    <name evidence="6" type="ORF">EAL2_c07360</name>
</gene>
<evidence type="ECO:0000256" key="1">
    <source>
        <dbReference type="ARBA" id="ARBA00022603"/>
    </source>
</evidence>
<feature type="binding site" evidence="4">
    <location>
        <position position="286"/>
    </location>
    <ligand>
        <name>S-adenosyl-L-methionine</name>
        <dbReference type="ChEBI" id="CHEBI:59789"/>
    </ligand>
</feature>